<feature type="domain" description="Tyrosinase copper-binding" evidence="13">
    <location>
        <begin position="242"/>
        <end position="259"/>
    </location>
</feature>
<comment type="caution">
    <text evidence="15">The sequence shown here is derived from an EMBL/GenBank/DDBJ whole genome shotgun (WGS) entry which is preliminary data.</text>
</comment>
<dbReference type="EMBL" id="JAUIRO010000005">
    <property type="protein sequence ID" value="KAK0712469.1"/>
    <property type="molecule type" value="Genomic_DNA"/>
</dbReference>
<evidence type="ECO:0000256" key="12">
    <source>
        <dbReference type="SAM" id="Phobius"/>
    </source>
</evidence>
<evidence type="ECO:0000313" key="15">
    <source>
        <dbReference type="EMBL" id="KAK0712469.1"/>
    </source>
</evidence>
<keyword evidence="8" id="KW-0470">Melanin biosynthesis</keyword>
<dbReference type="Pfam" id="PF00264">
    <property type="entry name" value="Tyrosinase"/>
    <property type="match status" value="1"/>
</dbReference>
<gene>
    <name evidence="15" type="ORF">B0T26DRAFT_649029</name>
</gene>
<name>A0AA40AAU4_9PEZI</name>
<keyword evidence="4" id="KW-0479">Metal-binding</keyword>
<feature type="region of interest" description="Disordered" evidence="11">
    <location>
        <begin position="606"/>
        <end position="630"/>
    </location>
</feature>
<evidence type="ECO:0000256" key="11">
    <source>
        <dbReference type="SAM" id="MobiDB-lite"/>
    </source>
</evidence>
<evidence type="ECO:0000256" key="1">
    <source>
        <dbReference type="ARBA" id="ARBA00001973"/>
    </source>
</evidence>
<evidence type="ECO:0000256" key="9">
    <source>
        <dbReference type="ARBA" id="ARBA00048233"/>
    </source>
</evidence>
<dbReference type="GeneID" id="85321322"/>
<keyword evidence="6" id="KW-0186">Copper</keyword>
<evidence type="ECO:0000256" key="6">
    <source>
        <dbReference type="ARBA" id="ARBA00023008"/>
    </source>
</evidence>
<feature type="compositionally biased region" description="Acidic residues" evidence="11">
    <location>
        <begin position="611"/>
        <end position="627"/>
    </location>
</feature>
<evidence type="ECO:0000256" key="5">
    <source>
        <dbReference type="ARBA" id="ARBA00023002"/>
    </source>
</evidence>
<feature type="domain" description="Tyrosinase copper-binding" evidence="14">
    <location>
        <begin position="490"/>
        <end position="501"/>
    </location>
</feature>
<feature type="transmembrane region" description="Helical" evidence="12">
    <location>
        <begin position="800"/>
        <end position="820"/>
    </location>
</feature>
<dbReference type="SUPFAM" id="SSF48056">
    <property type="entry name" value="Di-copper centre-containing domain"/>
    <property type="match status" value="1"/>
</dbReference>
<feature type="compositionally biased region" description="Low complexity" evidence="11">
    <location>
        <begin position="1"/>
        <end position="16"/>
    </location>
</feature>
<dbReference type="Pfam" id="PF18132">
    <property type="entry name" value="Tyrosinase_C"/>
    <property type="match status" value="1"/>
</dbReference>
<evidence type="ECO:0000256" key="8">
    <source>
        <dbReference type="ARBA" id="ARBA00023101"/>
    </source>
</evidence>
<dbReference type="InterPro" id="IPR041640">
    <property type="entry name" value="Tyrosinase_C"/>
</dbReference>
<dbReference type="PROSITE" id="PS00497">
    <property type="entry name" value="TYROSINASE_1"/>
    <property type="match status" value="1"/>
</dbReference>
<evidence type="ECO:0000259" key="14">
    <source>
        <dbReference type="PROSITE" id="PS00498"/>
    </source>
</evidence>
<comment type="catalytic activity">
    <reaction evidence="10">
        <text>L-tyrosine + O2 = L-dopaquinone + H2O</text>
        <dbReference type="Rhea" id="RHEA:18117"/>
        <dbReference type="ChEBI" id="CHEBI:15377"/>
        <dbReference type="ChEBI" id="CHEBI:15379"/>
        <dbReference type="ChEBI" id="CHEBI:57924"/>
        <dbReference type="ChEBI" id="CHEBI:58315"/>
        <dbReference type="EC" id="1.14.18.1"/>
    </reaction>
</comment>
<keyword evidence="12" id="KW-1133">Transmembrane helix</keyword>
<evidence type="ECO:0000259" key="13">
    <source>
        <dbReference type="PROSITE" id="PS00497"/>
    </source>
</evidence>
<dbReference type="InterPro" id="IPR008922">
    <property type="entry name" value="Di-copper_centre_dom_sf"/>
</dbReference>
<dbReference type="InterPro" id="IPR002227">
    <property type="entry name" value="Tyrosinase_Cu-bd"/>
</dbReference>
<dbReference type="InterPro" id="IPR050316">
    <property type="entry name" value="Tyrosinase/Hemocyanin"/>
</dbReference>
<evidence type="ECO:0000256" key="4">
    <source>
        <dbReference type="ARBA" id="ARBA00022723"/>
    </source>
</evidence>
<feature type="region of interest" description="Disordered" evidence="11">
    <location>
        <begin position="1"/>
        <end position="22"/>
    </location>
</feature>
<evidence type="ECO:0000256" key="10">
    <source>
        <dbReference type="ARBA" id="ARBA00048881"/>
    </source>
</evidence>
<sequence>MVLPLRSTLPLSPSSPVTDKHGNPDYATYVITDNHAALSAHASIAAVDDGNSFWCFSTTDSNQVYRLRVDKQGVVAQPQLVPLDVTPVPSSPLAAVLVKDAAAKERIVIFYLLHYDNVKRTTHETNVFATTLTATTSPAADTWSLSGQVCLAPSYYAITGIKTGVTTTTVPLRLEADAWYLSSTTEHRLQRSLFLHALRRLQKRDPSKKLSFFQIGGIHGMPYKPWDEDTKPATPNEGYCTHDSLLFPCWHRPYMMLFEAMLHEIMIKELIPQLPKDERKDWTDAANTWRLPYWDWAEKKTRAGNDDPIYDVPLITQDPRIAVINLKDPKGADSEYYVDNPMYKFTMPHKKAMGEYGVHDIKEGKVDIPSKGTSRSDTFPTSPISQEWLETWIIGKVNNTVVATSLKDHSWYGKNMKDTDKVPIAEMVYRLYDPNYISTFTQFATTKFHSKDAPATWLNLEYIHNNIHNWTGGFDKYIGHMTEVPVAGFDPIFYMHHANVDRQFAIWQAINQKNTDSNWFQKPSEQLPDDGTWSIKAGATDTPVTPLAPFHKDTEGNYFTSNDIRNWLDWGYSYPELQPWLDKYKKDGKFDVDLYIDDIKKQLKTLYSPHEDDDDDDENTETDETDTETSQALAARMLVRSPGGGAPARRQRKKWSKDIIVNITYDRFAFGGAPYILHLFIGDKSVLDGYTDRLEEHQQHVGLVCTFTSAAPAGGEADSEGDGCGACKKKSAEGTKSRAQVPITGAMMARIPPRGSNHGELEISHGIYPFPAQELEKPRVEDYLEEYLHWRVRSVCISGFLFMSFASLSLLFFFSSVSFWY</sequence>
<organism evidence="15 16">
    <name type="scientific">Lasiosphaeria miniovina</name>
    <dbReference type="NCBI Taxonomy" id="1954250"/>
    <lineage>
        <taxon>Eukaryota</taxon>
        <taxon>Fungi</taxon>
        <taxon>Dikarya</taxon>
        <taxon>Ascomycota</taxon>
        <taxon>Pezizomycotina</taxon>
        <taxon>Sordariomycetes</taxon>
        <taxon>Sordariomycetidae</taxon>
        <taxon>Sordariales</taxon>
        <taxon>Lasiosphaeriaceae</taxon>
        <taxon>Lasiosphaeria</taxon>
    </lineage>
</organism>
<dbReference type="Proteomes" id="UP001172101">
    <property type="component" value="Unassembled WGS sequence"/>
</dbReference>
<dbReference type="GO" id="GO:0046872">
    <property type="term" value="F:metal ion binding"/>
    <property type="evidence" value="ECO:0007669"/>
    <property type="project" value="UniProtKB-KW"/>
</dbReference>
<comment type="similarity">
    <text evidence="2">Belongs to the tyrosinase family.</text>
</comment>
<dbReference type="GO" id="GO:0004503">
    <property type="term" value="F:tyrosinase activity"/>
    <property type="evidence" value="ECO:0007669"/>
    <property type="project" value="UniProtKB-EC"/>
</dbReference>
<evidence type="ECO:0000256" key="3">
    <source>
        <dbReference type="ARBA" id="ARBA00011906"/>
    </source>
</evidence>
<dbReference type="PANTHER" id="PTHR11474">
    <property type="entry name" value="TYROSINASE FAMILY MEMBER"/>
    <property type="match status" value="1"/>
</dbReference>
<comment type="cofactor">
    <cofactor evidence="1">
        <name>Cu(2+)</name>
        <dbReference type="ChEBI" id="CHEBI:29036"/>
    </cofactor>
</comment>
<evidence type="ECO:0000256" key="7">
    <source>
        <dbReference type="ARBA" id="ARBA00023033"/>
    </source>
</evidence>
<dbReference type="PRINTS" id="PR00092">
    <property type="entry name" value="TYROSINASE"/>
</dbReference>
<evidence type="ECO:0000313" key="16">
    <source>
        <dbReference type="Proteomes" id="UP001172101"/>
    </source>
</evidence>
<dbReference type="Gene3D" id="2.60.310.20">
    <property type="match status" value="1"/>
</dbReference>
<dbReference type="PANTHER" id="PTHR11474:SF76">
    <property type="entry name" value="SHKT DOMAIN-CONTAINING PROTEIN"/>
    <property type="match status" value="1"/>
</dbReference>
<keyword evidence="16" id="KW-1185">Reference proteome</keyword>
<dbReference type="PROSITE" id="PS00498">
    <property type="entry name" value="TYROSINASE_2"/>
    <property type="match status" value="1"/>
</dbReference>
<protein>
    <recommendedName>
        <fullName evidence="3">tyrosinase</fullName>
        <ecNumber evidence="3">1.14.18.1</ecNumber>
    </recommendedName>
</protein>
<proteinExistence type="inferred from homology"/>
<keyword evidence="7" id="KW-0503">Monooxygenase</keyword>
<accession>A0AA40AAU4</accession>
<reference evidence="15" key="1">
    <citation type="submission" date="2023-06" db="EMBL/GenBank/DDBJ databases">
        <title>Genome-scale phylogeny and comparative genomics of the fungal order Sordariales.</title>
        <authorList>
            <consortium name="Lawrence Berkeley National Laboratory"/>
            <person name="Hensen N."/>
            <person name="Bonometti L."/>
            <person name="Westerberg I."/>
            <person name="Brannstrom I.O."/>
            <person name="Guillou S."/>
            <person name="Cros-Aarteil S."/>
            <person name="Calhoun S."/>
            <person name="Haridas S."/>
            <person name="Kuo A."/>
            <person name="Mondo S."/>
            <person name="Pangilinan J."/>
            <person name="Riley R."/>
            <person name="LaButti K."/>
            <person name="Andreopoulos B."/>
            <person name="Lipzen A."/>
            <person name="Chen C."/>
            <person name="Yanf M."/>
            <person name="Daum C."/>
            <person name="Ng V."/>
            <person name="Clum A."/>
            <person name="Steindorff A."/>
            <person name="Ohm R."/>
            <person name="Martin F."/>
            <person name="Silar P."/>
            <person name="Natvig D."/>
            <person name="Lalanne C."/>
            <person name="Gautier V."/>
            <person name="Ament-velasquez S.L."/>
            <person name="Kruys A."/>
            <person name="Hutchinson M.I."/>
            <person name="Powell A.J."/>
            <person name="Barry K."/>
            <person name="Miller A.N."/>
            <person name="Grigoriev I.V."/>
            <person name="Debuchy R."/>
            <person name="Gladieux P."/>
            <person name="Thoren M.H."/>
            <person name="Johannesson H."/>
        </authorList>
    </citation>
    <scope>NUCLEOTIDE SEQUENCE</scope>
    <source>
        <strain evidence="15">SMH2392-1A</strain>
    </source>
</reference>
<dbReference type="AlphaFoldDB" id="A0AA40AAU4"/>
<evidence type="ECO:0000256" key="2">
    <source>
        <dbReference type="ARBA" id="ARBA00009928"/>
    </source>
</evidence>
<keyword evidence="12" id="KW-0472">Membrane</keyword>
<dbReference type="Gene3D" id="1.10.1280.10">
    <property type="entry name" value="Di-copper center containing domain from catechol oxidase"/>
    <property type="match status" value="1"/>
</dbReference>
<keyword evidence="12" id="KW-0812">Transmembrane</keyword>
<comment type="catalytic activity">
    <reaction evidence="9">
        <text>2 L-dopa + O2 = 2 L-dopaquinone + 2 H2O</text>
        <dbReference type="Rhea" id="RHEA:34287"/>
        <dbReference type="ChEBI" id="CHEBI:15377"/>
        <dbReference type="ChEBI" id="CHEBI:15379"/>
        <dbReference type="ChEBI" id="CHEBI:57504"/>
        <dbReference type="ChEBI" id="CHEBI:57924"/>
        <dbReference type="EC" id="1.14.18.1"/>
    </reaction>
</comment>
<keyword evidence="5" id="KW-0560">Oxidoreductase</keyword>
<dbReference type="GO" id="GO:0042438">
    <property type="term" value="P:melanin biosynthetic process"/>
    <property type="evidence" value="ECO:0007669"/>
    <property type="project" value="UniProtKB-KW"/>
</dbReference>
<dbReference type="RefSeq" id="XP_060293792.1">
    <property type="nucleotide sequence ID" value="XM_060438052.1"/>
</dbReference>
<dbReference type="EC" id="1.14.18.1" evidence="3"/>